<feature type="transmembrane region" description="Helical" evidence="1">
    <location>
        <begin position="103"/>
        <end position="121"/>
    </location>
</feature>
<feature type="transmembrane region" description="Helical" evidence="1">
    <location>
        <begin position="165"/>
        <end position="194"/>
    </location>
</feature>
<proteinExistence type="predicted"/>
<dbReference type="Pfam" id="PF06166">
    <property type="entry name" value="DUF979"/>
    <property type="match status" value="1"/>
</dbReference>
<reference evidence="2 3" key="1">
    <citation type="submission" date="2017-12" db="EMBL/GenBank/DDBJ databases">
        <title>Phylogenetic diversity of female urinary microbiome.</title>
        <authorList>
            <person name="Thomas-White K."/>
            <person name="Wolfe A.J."/>
        </authorList>
    </citation>
    <scope>NUCLEOTIDE SEQUENCE [LARGE SCALE GENOMIC DNA]</scope>
    <source>
        <strain evidence="2 3">UMB0119</strain>
    </source>
</reference>
<keyword evidence="1" id="KW-0812">Transmembrane</keyword>
<accession>A0A2I1M8S8</accession>
<comment type="caution">
    <text evidence="2">The sequence shown here is derived from an EMBL/GenBank/DDBJ whole genome shotgun (WGS) entry which is preliminary data.</text>
</comment>
<feature type="transmembrane region" description="Helical" evidence="1">
    <location>
        <begin position="246"/>
        <end position="269"/>
    </location>
</feature>
<sequence length="309" mass="32904">MSTSDFFPKFLEIIYVLIGLQFFYTAYRVARSEDNEKKITTVIFWIILGVLFAFGKLIPSIISGILVVIIGIISLMNGIIVKGAVINDQRVEVEGSDKLGNKIFIPVIVMAVLAIILAKLIPDSSSSVLGFTAIVAIIIVMIMTKSSVKDMMKQSDRMVQQVGAVAILPQLLAALGAIFAAAGVGDVIASIIGGMIPIVNPWTGSIAYVLGMVIFTAIMGNAFAAFTVITAGIGVPFVIAQGADPAIAAAIAMTAGYCGTLLTPMAGNFNVLPVGLLEMKDRNGVIKEQTLFSIIMIIAHILLMRFWAF</sequence>
<keyword evidence="3" id="KW-1185">Reference proteome</keyword>
<feature type="transmembrane region" description="Helical" evidence="1">
    <location>
        <begin position="39"/>
        <end position="55"/>
    </location>
</feature>
<evidence type="ECO:0000313" key="2">
    <source>
        <dbReference type="EMBL" id="PKZ16531.1"/>
    </source>
</evidence>
<keyword evidence="1" id="KW-1133">Transmembrane helix</keyword>
<feature type="transmembrane region" description="Helical" evidence="1">
    <location>
        <begin position="289"/>
        <end position="308"/>
    </location>
</feature>
<dbReference type="InterPro" id="IPR009323">
    <property type="entry name" value="DUF979"/>
</dbReference>
<evidence type="ECO:0000256" key="1">
    <source>
        <dbReference type="SAM" id="Phobius"/>
    </source>
</evidence>
<feature type="transmembrane region" description="Helical" evidence="1">
    <location>
        <begin position="6"/>
        <end position="27"/>
    </location>
</feature>
<name>A0A2I1M8S8_9FIRM</name>
<dbReference type="EMBL" id="PKGS01000004">
    <property type="protein sequence ID" value="PKZ16531.1"/>
    <property type="molecule type" value="Genomic_DNA"/>
</dbReference>
<evidence type="ECO:0000313" key="3">
    <source>
        <dbReference type="Proteomes" id="UP000234335"/>
    </source>
</evidence>
<gene>
    <name evidence="2" type="ORF">CYJ34_06405</name>
</gene>
<dbReference type="Proteomes" id="UP000234335">
    <property type="component" value="Unassembled WGS sequence"/>
</dbReference>
<feature type="transmembrane region" description="Helical" evidence="1">
    <location>
        <begin position="61"/>
        <end position="82"/>
    </location>
</feature>
<dbReference type="AlphaFoldDB" id="A0A2I1M8S8"/>
<feature type="transmembrane region" description="Helical" evidence="1">
    <location>
        <begin position="206"/>
        <end position="239"/>
    </location>
</feature>
<organism evidence="2 3">
    <name type="scientific">Anaerococcus octavius</name>
    <dbReference type="NCBI Taxonomy" id="54007"/>
    <lineage>
        <taxon>Bacteria</taxon>
        <taxon>Bacillati</taxon>
        <taxon>Bacillota</taxon>
        <taxon>Tissierellia</taxon>
        <taxon>Tissierellales</taxon>
        <taxon>Peptoniphilaceae</taxon>
        <taxon>Anaerococcus</taxon>
    </lineage>
</organism>
<protein>
    <submittedName>
        <fullName evidence="2">DUF979 domain-containing protein</fullName>
    </submittedName>
</protein>
<feature type="transmembrane region" description="Helical" evidence="1">
    <location>
        <begin position="127"/>
        <end position="144"/>
    </location>
</feature>
<keyword evidence="1" id="KW-0472">Membrane</keyword>